<protein>
    <submittedName>
        <fullName evidence="2">Uncharacterized protein</fullName>
    </submittedName>
</protein>
<evidence type="ECO:0000313" key="2">
    <source>
        <dbReference type="EMBL" id="MCX2525002.1"/>
    </source>
</evidence>
<proteinExistence type="predicted"/>
<feature type="region of interest" description="Disordered" evidence="1">
    <location>
        <begin position="91"/>
        <end position="116"/>
    </location>
</feature>
<accession>A0AA41ZGS8</accession>
<organism evidence="2 3">
    <name type="scientific">Larsenimonas rhizosphaerae</name>
    <dbReference type="NCBI Taxonomy" id="2944682"/>
    <lineage>
        <taxon>Bacteria</taxon>
        <taxon>Pseudomonadati</taxon>
        <taxon>Pseudomonadota</taxon>
        <taxon>Gammaproteobacteria</taxon>
        <taxon>Oceanospirillales</taxon>
        <taxon>Halomonadaceae</taxon>
        <taxon>Larsenimonas</taxon>
    </lineage>
</organism>
<gene>
    <name evidence="2" type="ORF">OQ287_12185</name>
</gene>
<reference evidence="2" key="1">
    <citation type="submission" date="2022-11" db="EMBL/GenBank/DDBJ databases">
        <title>Larsenimonas rhizosphaerae sp. nov., isolated from a tidal mudflat.</title>
        <authorList>
            <person name="Lee S.D."/>
            <person name="Kim I.S."/>
        </authorList>
    </citation>
    <scope>NUCLEOTIDE SEQUENCE</scope>
    <source>
        <strain evidence="2">GH2-1</strain>
    </source>
</reference>
<dbReference type="AlphaFoldDB" id="A0AA41ZGS8"/>
<comment type="caution">
    <text evidence="2">The sequence shown here is derived from an EMBL/GenBank/DDBJ whole genome shotgun (WGS) entry which is preliminary data.</text>
</comment>
<evidence type="ECO:0000313" key="3">
    <source>
        <dbReference type="Proteomes" id="UP001165678"/>
    </source>
</evidence>
<feature type="compositionally biased region" description="Low complexity" evidence="1">
    <location>
        <begin position="95"/>
        <end position="106"/>
    </location>
</feature>
<name>A0AA41ZGS8_9GAMM</name>
<dbReference type="Proteomes" id="UP001165678">
    <property type="component" value="Unassembled WGS sequence"/>
</dbReference>
<dbReference type="RefSeq" id="WP_265896616.1">
    <property type="nucleotide sequence ID" value="NZ_JAPIVE010000003.1"/>
</dbReference>
<evidence type="ECO:0000256" key="1">
    <source>
        <dbReference type="SAM" id="MobiDB-lite"/>
    </source>
</evidence>
<keyword evidence="3" id="KW-1185">Reference proteome</keyword>
<dbReference type="EMBL" id="JAPIVE010000003">
    <property type="protein sequence ID" value="MCX2525002.1"/>
    <property type="molecule type" value="Genomic_DNA"/>
</dbReference>
<sequence length="278" mass="30249">MVSEFYRRQYLEAMGLPMWEARYQLPHALPTPVCDWPEKPAVAPQPGTRGMAALRDAAAPVSESAAAITPPDSATAESVVSARALLDDIRTSTDSSPASAGKPAAAQEVESSAADPVVDTVPQEVRFTWAVAALEGRWLVVVPGRALGTEAQALLKALLVACRITPGHWPVFEQLGWPMIEGLPSPAPLDEAREGVKAFLSGRRGRGWVPERVMVFGQDEQVASVLKIEDGESHLLGLPVWQGPALEDMLGEWTQKRRLWPRLAEWHTWWHGEAFGAA</sequence>